<dbReference type="Proteomes" id="UP000198656">
    <property type="component" value="Unassembled WGS sequence"/>
</dbReference>
<dbReference type="STRING" id="1121419.SAMN05443529_104232"/>
<protein>
    <submittedName>
        <fullName evidence="3">Glycopeptide antibiotics resistance protein</fullName>
    </submittedName>
</protein>
<dbReference type="PANTHER" id="PTHR36834:SF2">
    <property type="entry name" value="MEMBRANE PROTEIN"/>
    <property type="match status" value="1"/>
</dbReference>
<dbReference type="NCBIfam" id="NF033125">
    <property type="entry name" value="vanZ-A"/>
    <property type="match status" value="1"/>
</dbReference>
<feature type="domain" description="VanZ-like" evidence="2">
    <location>
        <begin position="31"/>
        <end position="151"/>
    </location>
</feature>
<keyword evidence="1" id="KW-1133">Transmembrane helix</keyword>
<organism evidence="3 4">
    <name type="scientific">Desulfosporosinus hippei DSM 8344</name>
    <dbReference type="NCBI Taxonomy" id="1121419"/>
    <lineage>
        <taxon>Bacteria</taxon>
        <taxon>Bacillati</taxon>
        <taxon>Bacillota</taxon>
        <taxon>Clostridia</taxon>
        <taxon>Eubacteriales</taxon>
        <taxon>Desulfitobacteriaceae</taxon>
        <taxon>Desulfosporosinus</taxon>
    </lineage>
</organism>
<dbReference type="PANTHER" id="PTHR36834">
    <property type="entry name" value="MEMBRANE PROTEIN-RELATED"/>
    <property type="match status" value="1"/>
</dbReference>
<evidence type="ECO:0000259" key="2">
    <source>
        <dbReference type="Pfam" id="PF04892"/>
    </source>
</evidence>
<gene>
    <name evidence="3" type="ORF">SAMN05443529_104232</name>
</gene>
<feature type="transmembrane region" description="Helical" evidence="1">
    <location>
        <begin position="80"/>
        <end position="98"/>
    </location>
</feature>
<reference evidence="4" key="1">
    <citation type="submission" date="2016-10" db="EMBL/GenBank/DDBJ databases">
        <authorList>
            <person name="Varghese N."/>
            <person name="Submissions S."/>
        </authorList>
    </citation>
    <scope>NUCLEOTIDE SEQUENCE [LARGE SCALE GENOMIC DNA]</scope>
    <source>
        <strain evidence="4">DSM 8344</strain>
    </source>
</reference>
<feature type="transmembrane region" description="Helical" evidence="1">
    <location>
        <begin position="134"/>
        <end position="151"/>
    </location>
</feature>
<dbReference type="InterPro" id="IPR053150">
    <property type="entry name" value="Teicoplanin_resist-assoc"/>
</dbReference>
<keyword evidence="4" id="KW-1185">Reference proteome</keyword>
<feature type="transmembrane region" description="Helical" evidence="1">
    <location>
        <begin position="163"/>
        <end position="186"/>
    </location>
</feature>
<evidence type="ECO:0000256" key="1">
    <source>
        <dbReference type="SAM" id="Phobius"/>
    </source>
</evidence>
<name>A0A1G7VTJ7_9FIRM</name>
<dbReference type="AlphaFoldDB" id="A0A1G7VTJ7"/>
<feature type="transmembrane region" description="Helical" evidence="1">
    <location>
        <begin position="110"/>
        <end position="128"/>
    </location>
</feature>
<dbReference type="EMBL" id="FNCP01000004">
    <property type="protein sequence ID" value="SDG62858.1"/>
    <property type="molecule type" value="Genomic_DNA"/>
</dbReference>
<sequence>MTACNQSTEDNSQKRARRDYIVKILSRGLLAVYLVILIWLVLFKLQYDILSVFNYNHRSLNLNPFAAPLKLNGSINFGEMINNFIIFIPFGMLMNVNYKRVGFLPKFTMILGFSLTAELIQFIFAIGATDIIDVITNTVGGILGLILYSLCNKYISSKKLDKVIIAFGTLLLVFLLYYRIFILRLIY</sequence>
<dbReference type="Pfam" id="PF04892">
    <property type="entry name" value="VanZ"/>
    <property type="match status" value="1"/>
</dbReference>
<proteinExistence type="predicted"/>
<feature type="transmembrane region" description="Helical" evidence="1">
    <location>
        <begin position="24"/>
        <end position="43"/>
    </location>
</feature>
<dbReference type="InterPro" id="IPR006976">
    <property type="entry name" value="VanZ-like"/>
</dbReference>
<evidence type="ECO:0000313" key="3">
    <source>
        <dbReference type="EMBL" id="SDG62858.1"/>
    </source>
</evidence>
<accession>A0A1G7VTJ7</accession>
<keyword evidence="1" id="KW-0812">Transmembrane</keyword>
<keyword evidence="1" id="KW-0472">Membrane</keyword>
<evidence type="ECO:0000313" key="4">
    <source>
        <dbReference type="Proteomes" id="UP000198656"/>
    </source>
</evidence>